<evidence type="ECO:0000256" key="14">
    <source>
        <dbReference type="ARBA" id="ARBA00022989"/>
    </source>
</evidence>
<evidence type="ECO:0000256" key="4">
    <source>
        <dbReference type="ARBA" id="ARBA00015102"/>
    </source>
</evidence>
<evidence type="ECO:0000256" key="11">
    <source>
        <dbReference type="ARBA" id="ARBA00022840"/>
    </source>
</evidence>
<evidence type="ECO:0000256" key="10">
    <source>
        <dbReference type="ARBA" id="ARBA00022796"/>
    </source>
</evidence>
<organism evidence="23 24">
    <name type="scientific">Terrisporobacter hibernicus</name>
    <dbReference type="NCBI Taxonomy" id="2813371"/>
    <lineage>
        <taxon>Bacteria</taxon>
        <taxon>Bacillati</taxon>
        <taxon>Bacillota</taxon>
        <taxon>Clostridia</taxon>
        <taxon>Peptostreptococcales</taxon>
        <taxon>Peptostreptococcaceae</taxon>
        <taxon>Terrisporobacter</taxon>
    </lineage>
</organism>
<dbReference type="GO" id="GO:0043682">
    <property type="term" value="F:P-type divalent copper transporter activity"/>
    <property type="evidence" value="ECO:0007669"/>
    <property type="project" value="TreeGrafter"/>
</dbReference>
<feature type="domain" description="HMA" evidence="22">
    <location>
        <begin position="6"/>
        <end position="72"/>
    </location>
</feature>
<protein>
    <recommendedName>
        <fullName evidence="4">Copper-exporting P-type ATPase</fullName>
        <ecNumber evidence="3">7.2.2.8</ecNumber>
    </recommendedName>
    <alternativeName>
        <fullName evidence="18">Copper-exporting P-type ATPase A</fullName>
    </alternativeName>
    <alternativeName>
        <fullName evidence="19">Cu(+)-exporting ATPase</fullName>
    </alternativeName>
</protein>
<feature type="transmembrane region" description="Helical" evidence="21">
    <location>
        <begin position="799"/>
        <end position="818"/>
    </location>
</feature>
<keyword evidence="11 21" id="KW-0067">ATP-binding</keyword>
<evidence type="ECO:0000256" key="7">
    <source>
        <dbReference type="ARBA" id="ARBA00022723"/>
    </source>
</evidence>
<evidence type="ECO:0000256" key="12">
    <source>
        <dbReference type="ARBA" id="ARBA00022842"/>
    </source>
</evidence>
<evidence type="ECO:0000256" key="8">
    <source>
        <dbReference type="ARBA" id="ARBA00022737"/>
    </source>
</evidence>
<dbReference type="GO" id="GO:0055070">
    <property type="term" value="P:copper ion homeostasis"/>
    <property type="evidence" value="ECO:0007669"/>
    <property type="project" value="TreeGrafter"/>
</dbReference>
<keyword evidence="13" id="KW-1278">Translocase</keyword>
<dbReference type="InterPro" id="IPR018303">
    <property type="entry name" value="ATPase_P-typ_P_site"/>
</dbReference>
<dbReference type="Gene3D" id="3.40.50.1000">
    <property type="entry name" value="HAD superfamily/HAD-like"/>
    <property type="match status" value="1"/>
</dbReference>
<dbReference type="AlphaFoldDB" id="A0AAX2ZBE2"/>
<evidence type="ECO:0000313" key="23">
    <source>
        <dbReference type="EMBL" id="UEL46628.1"/>
    </source>
</evidence>
<dbReference type="NCBIfam" id="TIGR00003">
    <property type="entry name" value="copper ion binding protein"/>
    <property type="match status" value="2"/>
</dbReference>
<dbReference type="GO" id="GO:0005886">
    <property type="term" value="C:plasma membrane"/>
    <property type="evidence" value="ECO:0007669"/>
    <property type="project" value="UniProtKB-SubCell"/>
</dbReference>
<dbReference type="InterPro" id="IPR036163">
    <property type="entry name" value="HMA_dom_sf"/>
</dbReference>
<dbReference type="InterPro" id="IPR017969">
    <property type="entry name" value="Heavy-metal-associated_CS"/>
</dbReference>
<feature type="transmembrane region" description="Helical" evidence="21">
    <location>
        <begin position="771"/>
        <end position="793"/>
    </location>
</feature>
<proteinExistence type="inferred from homology"/>
<dbReference type="InterPro" id="IPR001757">
    <property type="entry name" value="P_typ_ATPase"/>
</dbReference>
<dbReference type="InterPro" id="IPR027256">
    <property type="entry name" value="P-typ_ATPase_IB"/>
</dbReference>
<dbReference type="NCBIfam" id="TIGR01525">
    <property type="entry name" value="ATPase-IB_hvy"/>
    <property type="match status" value="1"/>
</dbReference>
<sequence>MDNKINVYDIKISGMTCASCAKAVERAVKKLDSSVVASVNMATEKLSISYDKEKVKNEDIESAIEKVGFTVVKEEKDKEVIIPIGGMTCASCVKAVERAVKKIDGVKNVQVNLATEKATISYIPSKVKLYEIKDVIEKAGFKVLEMEKKVSVDDDKLRKEKEMKTLFNKFVISAIFAVPLFYIAMGHMIPAPIGPLPLPKIIDPNINPLNFALTQLFLTIPIVIAGNKFFSKGVKSMIAKAPTMDSLITIGSSAALIYSLYSLYLVYSGDKMAVHHMYFESAGVIITLVLLGKYFETRAKGKTGEAIKKLMGLSPKTAIIVKSDKEIEIPIEEVEVGDVIVVKPGSKIPVDGTVVEGHTSVDESMLTGESIPVEKNIGSSVVGASINKNGTIRFKAEKVGSDTAISQIIKLVEDAQGSKAPIAKLADIIAGYFVPVVVVIAIIAGLSWFIAGKGAVFSLTVFIAVLVIACPCALGLATPTAIMVGTGKGAENGILIKGGQALETTHKINTIVFDKTGTITEGKPVVTNIITHGNITEEELLKVAASAEKSSEHPLGEAIVRDCEEKNLEFYKLDKFMAIPGHGIEVVINGSDILLGNEKLMKDKNIDLEDLEEKSDKLASEGKTPMYVAINNKIGGVIAVADIVKENSAKAIKKLHDMGIEVAMITGDNKKTAQAIASQVGIDRVLAEVLPKDKSSEVKKLQQEGKFVAMVGDGINDAPALAQADIGIAIGSGTDVAMESADIVLMRSDLLDVPTAIRLSKSTMTNIKENLFWAFGYNIIGIPVAAGILYLFGGPLLSPVIAALAMAFSSTSVLLNALRLKRFKVEK</sequence>
<feature type="domain" description="HMA" evidence="22">
    <location>
        <begin position="78"/>
        <end position="144"/>
    </location>
</feature>
<evidence type="ECO:0000256" key="1">
    <source>
        <dbReference type="ARBA" id="ARBA00004651"/>
    </source>
</evidence>
<keyword evidence="14 21" id="KW-1133">Transmembrane helix</keyword>
<keyword evidence="9 21" id="KW-0547">Nucleotide-binding</keyword>
<evidence type="ECO:0000256" key="16">
    <source>
        <dbReference type="ARBA" id="ARBA00023065"/>
    </source>
</evidence>
<dbReference type="InterPro" id="IPR023298">
    <property type="entry name" value="ATPase_P-typ_TM_dom_sf"/>
</dbReference>
<dbReference type="InterPro" id="IPR006121">
    <property type="entry name" value="HMA_dom"/>
</dbReference>
<evidence type="ECO:0000256" key="9">
    <source>
        <dbReference type="ARBA" id="ARBA00022741"/>
    </source>
</evidence>
<dbReference type="RefSeq" id="WP_228415427.1">
    <property type="nucleotide sequence ID" value="NZ_CP081135.1"/>
</dbReference>
<dbReference type="Pfam" id="PF00403">
    <property type="entry name" value="HMA"/>
    <property type="match status" value="2"/>
</dbReference>
<dbReference type="PROSITE" id="PS50846">
    <property type="entry name" value="HMA_2"/>
    <property type="match status" value="2"/>
</dbReference>
<dbReference type="EC" id="7.2.2.8" evidence="3"/>
<gene>
    <name evidence="23" type="ORF">JW646_13390</name>
</gene>
<dbReference type="Gene3D" id="2.70.150.10">
    <property type="entry name" value="Calcium-transporting ATPase, cytoplasmic transduction domain A"/>
    <property type="match status" value="1"/>
</dbReference>
<dbReference type="InterPro" id="IPR036412">
    <property type="entry name" value="HAD-like_sf"/>
</dbReference>
<dbReference type="SUPFAM" id="SSF81653">
    <property type="entry name" value="Calcium ATPase, transduction domain A"/>
    <property type="match status" value="1"/>
</dbReference>
<accession>A0AAX2ZBE2</accession>
<name>A0AAX2ZBE2_9FIRM</name>
<evidence type="ECO:0000259" key="22">
    <source>
        <dbReference type="PROSITE" id="PS50846"/>
    </source>
</evidence>
<comment type="subcellular location">
    <subcellularLocation>
        <location evidence="1">Cell membrane</location>
        <topology evidence="1">Multi-pass membrane protein</topology>
    </subcellularLocation>
</comment>
<dbReference type="Gene3D" id="3.40.1110.10">
    <property type="entry name" value="Calcium-transporting ATPase, cytoplasmic domain N"/>
    <property type="match status" value="2"/>
</dbReference>
<evidence type="ECO:0000256" key="13">
    <source>
        <dbReference type="ARBA" id="ARBA00022967"/>
    </source>
</evidence>
<keyword evidence="6 21" id="KW-0812">Transmembrane</keyword>
<evidence type="ECO:0000256" key="5">
    <source>
        <dbReference type="ARBA" id="ARBA00022448"/>
    </source>
</evidence>
<evidence type="ECO:0000256" key="15">
    <source>
        <dbReference type="ARBA" id="ARBA00023008"/>
    </source>
</evidence>
<feature type="transmembrane region" description="Helical" evidence="21">
    <location>
        <begin position="247"/>
        <end position="267"/>
    </location>
</feature>
<feature type="transmembrane region" description="Helical" evidence="21">
    <location>
        <begin position="166"/>
        <end position="189"/>
    </location>
</feature>
<dbReference type="NCBIfam" id="TIGR01494">
    <property type="entry name" value="ATPase_P-type"/>
    <property type="match status" value="1"/>
</dbReference>
<dbReference type="FunFam" id="3.30.70.100:FF:000005">
    <property type="entry name" value="Copper-exporting P-type ATPase A"/>
    <property type="match status" value="2"/>
</dbReference>
<dbReference type="PROSITE" id="PS00154">
    <property type="entry name" value="ATPASE_E1_E2"/>
    <property type="match status" value="1"/>
</dbReference>
<keyword evidence="8" id="KW-0677">Repeat</keyword>
<dbReference type="CDD" id="cd00371">
    <property type="entry name" value="HMA"/>
    <property type="match status" value="2"/>
</dbReference>
<dbReference type="PANTHER" id="PTHR43520">
    <property type="entry name" value="ATP7, ISOFORM B"/>
    <property type="match status" value="1"/>
</dbReference>
<keyword evidence="15" id="KW-0186">Copper</keyword>
<dbReference type="KEGG" id="tem:JW646_13390"/>
<dbReference type="Pfam" id="PF00702">
    <property type="entry name" value="Hydrolase"/>
    <property type="match status" value="1"/>
</dbReference>
<dbReference type="GO" id="GO:0140581">
    <property type="term" value="F:P-type monovalent copper transporter activity"/>
    <property type="evidence" value="ECO:0007669"/>
    <property type="project" value="UniProtKB-EC"/>
</dbReference>
<keyword evidence="7 21" id="KW-0479">Metal-binding</keyword>
<dbReference type="Proteomes" id="UP001198983">
    <property type="component" value="Chromosome"/>
</dbReference>
<dbReference type="Gene3D" id="3.30.70.100">
    <property type="match status" value="2"/>
</dbReference>
<keyword evidence="10" id="KW-0187">Copper transport</keyword>
<keyword evidence="5" id="KW-0813">Transport</keyword>
<keyword evidence="17 21" id="KW-0472">Membrane</keyword>
<dbReference type="NCBIfam" id="TIGR01511">
    <property type="entry name" value="ATPase-IB1_Cu"/>
    <property type="match status" value="1"/>
</dbReference>
<dbReference type="PRINTS" id="PR00942">
    <property type="entry name" value="CUATPASEI"/>
</dbReference>
<feature type="transmembrane region" description="Helical" evidence="21">
    <location>
        <begin position="209"/>
        <end position="226"/>
    </location>
</feature>
<dbReference type="SFLD" id="SFLDS00003">
    <property type="entry name" value="Haloacid_Dehalogenase"/>
    <property type="match status" value="1"/>
</dbReference>
<dbReference type="GO" id="GO:0005507">
    <property type="term" value="F:copper ion binding"/>
    <property type="evidence" value="ECO:0007669"/>
    <property type="project" value="InterPro"/>
</dbReference>
<dbReference type="SUPFAM" id="SSF56784">
    <property type="entry name" value="HAD-like"/>
    <property type="match status" value="1"/>
</dbReference>
<dbReference type="SUPFAM" id="SSF55008">
    <property type="entry name" value="HMA, heavy metal-associated domain"/>
    <property type="match status" value="2"/>
</dbReference>
<dbReference type="InterPro" id="IPR006122">
    <property type="entry name" value="HMA_Cu_ion-bd"/>
</dbReference>
<evidence type="ECO:0000256" key="3">
    <source>
        <dbReference type="ARBA" id="ARBA00012517"/>
    </source>
</evidence>
<dbReference type="EMBL" id="CP081135">
    <property type="protein sequence ID" value="UEL46628.1"/>
    <property type="molecule type" value="Genomic_DNA"/>
</dbReference>
<dbReference type="PANTHER" id="PTHR43520:SF8">
    <property type="entry name" value="P-TYPE CU(+) TRANSPORTER"/>
    <property type="match status" value="1"/>
</dbReference>
<evidence type="ECO:0000256" key="19">
    <source>
        <dbReference type="ARBA" id="ARBA00033239"/>
    </source>
</evidence>
<keyword evidence="16" id="KW-0406">Ion transport</keyword>
<evidence type="ECO:0000256" key="20">
    <source>
        <dbReference type="ARBA" id="ARBA00049289"/>
    </source>
</evidence>
<dbReference type="FunFam" id="2.70.150.10:FF:000002">
    <property type="entry name" value="Copper-transporting ATPase 1, putative"/>
    <property type="match status" value="1"/>
</dbReference>
<evidence type="ECO:0000256" key="2">
    <source>
        <dbReference type="ARBA" id="ARBA00006024"/>
    </source>
</evidence>
<dbReference type="SFLD" id="SFLDG00002">
    <property type="entry name" value="C1.7:_P-type_atpase_like"/>
    <property type="match status" value="1"/>
</dbReference>
<dbReference type="InterPro" id="IPR059000">
    <property type="entry name" value="ATPase_P-type_domA"/>
</dbReference>
<dbReference type="GO" id="GO:0016887">
    <property type="term" value="F:ATP hydrolysis activity"/>
    <property type="evidence" value="ECO:0007669"/>
    <property type="project" value="InterPro"/>
</dbReference>
<dbReference type="SUPFAM" id="SSF81665">
    <property type="entry name" value="Calcium ATPase, transmembrane domain M"/>
    <property type="match status" value="1"/>
</dbReference>
<dbReference type="InterPro" id="IPR023299">
    <property type="entry name" value="ATPase_P-typ_cyto_dom_N"/>
</dbReference>
<evidence type="ECO:0000256" key="21">
    <source>
        <dbReference type="RuleBase" id="RU362081"/>
    </source>
</evidence>
<dbReference type="GO" id="GO:0005524">
    <property type="term" value="F:ATP binding"/>
    <property type="evidence" value="ECO:0007669"/>
    <property type="project" value="UniProtKB-UniRule"/>
</dbReference>
<dbReference type="InterPro" id="IPR023214">
    <property type="entry name" value="HAD_sf"/>
</dbReference>
<feature type="transmembrane region" description="Helical" evidence="21">
    <location>
        <begin position="429"/>
        <end position="450"/>
    </location>
</feature>
<comment type="similarity">
    <text evidence="2 21">Belongs to the cation transport ATPase (P-type) (TC 3.A.3) family. Type IB subfamily.</text>
</comment>
<dbReference type="InterPro" id="IPR008250">
    <property type="entry name" value="ATPase_P-typ_transduc_dom_A_sf"/>
</dbReference>
<evidence type="ECO:0000256" key="6">
    <source>
        <dbReference type="ARBA" id="ARBA00022692"/>
    </source>
</evidence>
<dbReference type="SFLD" id="SFLDF00027">
    <property type="entry name" value="p-type_atpase"/>
    <property type="match status" value="1"/>
</dbReference>
<evidence type="ECO:0000313" key="24">
    <source>
        <dbReference type="Proteomes" id="UP001198983"/>
    </source>
</evidence>
<feature type="transmembrane region" description="Helical" evidence="21">
    <location>
        <begin position="273"/>
        <end position="292"/>
    </location>
</feature>
<evidence type="ECO:0000256" key="17">
    <source>
        <dbReference type="ARBA" id="ARBA00023136"/>
    </source>
</evidence>
<keyword evidence="12" id="KW-0460">Magnesium</keyword>
<dbReference type="PROSITE" id="PS01047">
    <property type="entry name" value="HMA_1"/>
    <property type="match status" value="1"/>
</dbReference>
<keyword evidence="21" id="KW-1003">Cell membrane</keyword>
<dbReference type="InterPro" id="IPR044492">
    <property type="entry name" value="P_typ_ATPase_HD_dom"/>
</dbReference>
<dbReference type="PRINTS" id="PR00943">
    <property type="entry name" value="CUATPASE"/>
</dbReference>
<feature type="transmembrane region" description="Helical" evidence="21">
    <location>
        <begin position="456"/>
        <end position="478"/>
    </location>
</feature>
<reference evidence="23 24" key="1">
    <citation type="journal article" date="2023" name="Int. J. Syst. Evol. Microbiol.">
        <title>Terrisporobacter hibernicus sp. nov., isolated from bovine faeces in Northern Ireland.</title>
        <authorList>
            <person name="Mitchell M."/>
            <person name="Nguyen S.V."/>
            <person name="Connor M."/>
            <person name="Fairley D.J."/>
            <person name="Donoghue O."/>
            <person name="Marshall H."/>
            <person name="Koolman L."/>
            <person name="McMullan G."/>
            <person name="Schaffer K.E."/>
            <person name="McGrath J.W."/>
            <person name="Fanning S."/>
        </authorList>
    </citation>
    <scope>NUCLEOTIDE SEQUENCE [LARGE SCALE GENOMIC DNA]</scope>
    <source>
        <strain evidence="23 24">MCA3</strain>
    </source>
</reference>
<dbReference type="CDD" id="cd02094">
    <property type="entry name" value="P-type_ATPase_Cu-like"/>
    <property type="match status" value="1"/>
</dbReference>
<dbReference type="PRINTS" id="PR00119">
    <property type="entry name" value="CATATPASE"/>
</dbReference>
<keyword evidence="24" id="KW-1185">Reference proteome</keyword>
<evidence type="ECO:0000256" key="18">
    <source>
        <dbReference type="ARBA" id="ARBA00029719"/>
    </source>
</evidence>
<dbReference type="FunFam" id="3.40.50.1000:FF:000031">
    <property type="entry name" value="Probable copper-transporting ATPase HMA5"/>
    <property type="match status" value="1"/>
</dbReference>
<dbReference type="Pfam" id="PF00122">
    <property type="entry name" value="E1-E2_ATPase"/>
    <property type="match status" value="1"/>
</dbReference>
<comment type="catalytic activity">
    <reaction evidence="20">
        <text>Cu(+)(in) + ATP + H2O = Cu(+)(out) + ADP + phosphate + H(+)</text>
        <dbReference type="Rhea" id="RHEA:25792"/>
        <dbReference type="ChEBI" id="CHEBI:15377"/>
        <dbReference type="ChEBI" id="CHEBI:15378"/>
        <dbReference type="ChEBI" id="CHEBI:30616"/>
        <dbReference type="ChEBI" id="CHEBI:43474"/>
        <dbReference type="ChEBI" id="CHEBI:49552"/>
        <dbReference type="ChEBI" id="CHEBI:456216"/>
        <dbReference type="EC" id="7.2.2.8"/>
    </reaction>
</comment>